<dbReference type="InterPro" id="IPR058792">
    <property type="entry name" value="Beta-barrel_RND_2"/>
</dbReference>
<evidence type="ECO:0000313" key="3">
    <source>
        <dbReference type="EMBL" id="MEJ8572889.1"/>
    </source>
</evidence>
<dbReference type="EMBL" id="JAZHOF010000006">
    <property type="protein sequence ID" value="MEJ8572889.1"/>
    <property type="molecule type" value="Genomic_DNA"/>
</dbReference>
<sequence length="389" mass="41221">MRSSYIWALLIMVAIGGWLASGQVIIGGQGDKPGPSDAVEAADGALPVDADASDDSKPFRVRVRTLSAIDRTAELKIRGRTEADQRVELRAQTAGLVERIDAQKGASVKAGEVICKLEAGSRDAHLLRAQAGVEQAQLDYDGASQLSEKGYAAESRVRATKAALDAARATLSEMKLDMERTSLQAPFDGVIDDIPAKIGTLLNVGDLCAEIVAADPLLVVARVSERDVGKLEVGMPGTARLVTGDTAEGTVRYIAPSADEATRTFRIELEVDNADHKLRDGVTSEIAIPLETTKAHRFSPAILTLDDKGVMGVRTVDDDNRVGFEPVKILGNEDGTIWVSGLPERVTVITVGQEYVIPGELVEPVFETARNDTQAGAAASEGVAGDVAR</sequence>
<evidence type="ECO:0000259" key="2">
    <source>
        <dbReference type="Pfam" id="PF25954"/>
    </source>
</evidence>
<evidence type="ECO:0000256" key="1">
    <source>
        <dbReference type="ARBA" id="ARBA00009477"/>
    </source>
</evidence>
<name>A0AAW9RU17_9HYPH</name>
<reference evidence="3 4" key="1">
    <citation type="submission" date="2024-02" db="EMBL/GenBank/DDBJ databases">
        <title>Genome analysis and characterization of Microbaculum marinisediminis sp. nov., isolated from marine sediment.</title>
        <authorList>
            <person name="Du Z.-J."/>
            <person name="Ye Y.-Q."/>
            <person name="Zhang Z.-R."/>
            <person name="Yuan S.-M."/>
            <person name="Zhang X.-Y."/>
        </authorList>
    </citation>
    <scope>NUCLEOTIDE SEQUENCE [LARGE SCALE GENOMIC DNA]</scope>
    <source>
        <strain evidence="3 4">SDUM1044001</strain>
    </source>
</reference>
<protein>
    <submittedName>
        <fullName evidence="3">Efflux RND transporter periplasmic adaptor subunit</fullName>
    </submittedName>
</protein>
<dbReference type="GO" id="GO:0015562">
    <property type="term" value="F:efflux transmembrane transporter activity"/>
    <property type="evidence" value="ECO:0007669"/>
    <property type="project" value="TreeGrafter"/>
</dbReference>
<dbReference type="PANTHER" id="PTHR30469">
    <property type="entry name" value="MULTIDRUG RESISTANCE PROTEIN MDTA"/>
    <property type="match status" value="1"/>
</dbReference>
<dbReference type="PANTHER" id="PTHR30469:SF29">
    <property type="entry name" value="BLR2860 PROTEIN"/>
    <property type="match status" value="1"/>
</dbReference>
<proteinExistence type="inferred from homology"/>
<dbReference type="RefSeq" id="WP_340330586.1">
    <property type="nucleotide sequence ID" value="NZ_JAZHOF010000006.1"/>
</dbReference>
<accession>A0AAW9RU17</accession>
<dbReference type="Gene3D" id="2.40.50.100">
    <property type="match status" value="1"/>
</dbReference>
<dbReference type="SUPFAM" id="SSF111369">
    <property type="entry name" value="HlyD-like secretion proteins"/>
    <property type="match status" value="1"/>
</dbReference>
<dbReference type="Proteomes" id="UP001378188">
    <property type="component" value="Unassembled WGS sequence"/>
</dbReference>
<dbReference type="Gene3D" id="2.40.30.170">
    <property type="match status" value="1"/>
</dbReference>
<dbReference type="InterPro" id="IPR006143">
    <property type="entry name" value="RND_pump_MFP"/>
</dbReference>
<comment type="similarity">
    <text evidence="1">Belongs to the membrane fusion protein (MFP) (TC 8.A.1) family.</text>
</comment>
<dbReference type="AlphaFoldDB" id="A0AAW9RU17"/>
<feature type="domain" description="CusB-like beta-barrel" evidence="2">
    <location>
        <begin position="219"/>
        <end position="287"/>
    </location>
</feature>
<organism evidence="3 4">
    <name type="scientific">Microbaculum marinum</name>
    <dbReference type="NCBI Taxonomy" id="1764581"/>
    <lineage>
        <taxon>Bacteria</taxon>
        <taxon>Pseudomonadati</taxon>
        <taxon>Pseudomonadota</taxon>
        <taxon>Alphaproteobacteria</taxon>
        <taxon>Hyphomicrobiales</taxon>
        <taxon>Tepidamorphaceae</taxon>
        <taxon>Microbaculum</taxon>
    </lineage>
</organism>
<keyword evidence="4" id="KW-1185">Reference proteome</keyword>
<dbReference type="Gene3D" id="1.10.287.470">
    <property type="entry name" value="Helix hairpin bin"/>
    <property type="match status" value="1"/>
</dbReference>
<dbReference type="GO" id="GO:1990281">
    <property type="term" value="C:efflux pump complex"/>
    <property type="evidence" value="ECO:0007669"/>
    <property type="project" value="TreeGrafter"/>
</dbReference>
<comment type="caution">
    <text evidence="3">The sequence shown here is derived from an EMBL/GenBank/DDBJ whole genome shotgun (WGS) entry which is preliminary data.</text>
</comment>
<dbReference type="Pfam" id="PF25954">
    <property type="entry name" value="Beta-barrel_RND_2"/>
    <property type="match status" value="1"/>
</dbReference>
<evidence type="ECO:0000313" key="4">
    <source>
        <dbReference type="Proteomes" id="UP001378188"/>
    </source>
</evidence>
<dbReference type="NCBIfam" id="TIGR01730">
    <property type="entry name" value="RND_mfp"/>
    <property type="match status" value="1"/>
</dbReference>
<gene>
    <name evidence="3" type="ORF">V3328_15470</name>
</gene>